<protein>
    <submittedName>
        <fullName evidence="1">NRDE family protein</fullName>
    </submittedName>
</protein>
<dbReference type="EMBL" id="CP073910">
    <property type="protein sequence ID" value="QUT05808.1"/>
    <property type="molecule type" value="Genomic_DNA"/>
</dbReference>
<dbReference type="PANTHER" id="PTHR17985:SF8">
    <property type="entry name" value="TRANSPORT AND GOLGI ORGANIZATION PROTEIN 2 HOMOLOG"/>
    <property type="match status" value="1"/>
</dbReference>
<dbReference type="Proteomes" id="UP000681425">
    <property type="component" value="Chromosome"/>
</dbReference>
<dbReference type="Pfam" id="PF05742">
    <property type="entry name" value="TANGO2"/>
    <property type="match status" value="1"/>
</dbReference>
<evidence type="ECO:0000313" key="2">
    <source>
        <dbReference type="Proteomes" id="UP000681425"/>
    </source>
</evidence>
<gene>
    <name evidence="1" type="ORF">KFK14_23210</name>
</gene>
<name>A0A975K830_9SPHN</name>
<proteinExistence type="predicted"/>
<dbReference type="AlphaFoldDB" id="A0A975K830"/>
<accession>A0A975K830</accession>
<sequence>MCIMAMAWRVHPRWRLILAGNRDETHARPAAPLGRWDSHPSIIAGRDLQSGGTWLGVSDEGRCAIVTNRRGFGVAEPDRPSRGQLVAELLAGEGDFSDPATAAIDELNPFNLVFIAQGEAHFLTNRPRATRSVLTPGLYGLSNGALDEPWPKTLQLKAALLDFLTHGGDTPDALFEALGSETFPNAGIPPEYPSDIADEAAVSPVFIRNPVYGTRCSTVIAVDMDGRGTITERRFDADGNATGASGVSFRWNG</sequence>
<evidence type="ECO:0000313" key="1">
    <source>
        <dbReference type="EMBL" id="QUT05808.1"/>
    </source>
</evidence>
<dbReference type="PANTHER" id="PTHR17985">
    <property type="entry name" value="SER/THR-RICH PROTEIN T10 IN DGCR REGION"/>
    <property type="match status" value="1"/>
</dbReference>
<dbReference type="KEGG" id="spph:KFK14_23210"/>
<reference evidence="1" key="1">
    <citation type="submission" date="2021-04" db="EMBL/GenBank/DDBJ databases">
        <title>Isolation of p-tert-butylphenol degrading bacteria Sphingobium phenoxybenzoativorans Tas13 from active sludge.</title>
        <authorList>
            <person name="Li Y."/>
        </authorList>
    </citation>
    <scope>NUCLEOTIDE SEQUENCE</scope>
    <source>
        <strain evidence="1">Tas13</strain>
    </source>
</reference>
<dbReference type="RefSeq" id="WP_212609317.1">
    <property type="nucleotide sequence ID" value="NZ_CP073910.1"/>
</dbReference>
<organism evidence="1 2">
    <name type="scientific">Sphingobium phenoxybenzoativorans</name>
    <dbReference type="NCBI Taxonomy" id="1592790"/>
    <lineage>
        <taxon>Bacteria</taxon>
        <taxon>Pseudomonadati</taxon>
        <taxon>Pseudomonadota</taxon>
        <taxon>Alphaproteobacteria</taxon>
        <taxon>Sphingomonadales</taxon>
        <taxon>Sphingomonadaceae</taxon>
        <taxon>Sphingobium</taxon>
    </lineage>
</organism>
<keyword evidence="2" id="KW-1185">Reference proteome</keyword>
<dbReference type="InterPro" id="IPR008551">
    <property type="entry name" value="TANGO2"/>
</dbReference>